<name>A0A4R2Q615_9RHOB</name>
<comment type="subcellular location">
    <subcellularLocation>
        <location evidence="1">Virion</location>
    </subcellularLocation>
</comment>
<protein>
    <submittedName>
        <fullName evidence="4">HK97 family phage major capsid protein</fullName>
    </submittedName>
</protein>
<dbReference type="NCBIfam" id="TIGR01554">
    <property type="entry name" value="major_cap_HK97"/>
    <property type="match status" value="1"/>
</dbReference>
<dbReference type="Pfam" id="PF05065">
    <property type="entry name" value="Phage_capsid"/>
    <property type="match status" value="1"/>
</dbReference>
<dbReference type="Gene3D" id="3.30.2320.10">
    <property type="entry name" value="hypothetical protein PF0899 domain"/>
    <property type="match status" value="1"/>
</dbReference>
<evidence type="ECO:0000256" key="2">
    <source>
        <dbReference type="SAM" id="MobiDB-lite"/>
    </source>
</evidence>
<dbReference type="InterPro" id="IPR054612">
    <property type="entry name" value="Phage_capsid-like_C"/>
</dbReference>
<accession>A0A4R2Q615</accession>
<keyword evidence="5" id="KW-1185">Reference proteome</keyword>
<dbReference type="OrthoDB" id="9786516at2"/>
<feature type="region of interest" description="Disordered" evidence="2">
    <location>
        <begin position="55"/>
        <end position="98"/>
    </location>
</feature>
<dbReference type="RefSeq" id="WP_132460105.1">
    <property type="nucleotide sequence ID" value="NZ_SLXP01000001.1"/>
</dbReference>
<evidence type="ECO:0000256" key="1">
    <source>
        <dbReference type="ARBA" id="ARBA00004328"/>
    </source>
</evidence>
<evidence type="ECO:0000313" key="5">
    <source>
        <dbReference type="Proteomes" id="UP000294835"/>
    </source>
</evidence>
<comment type="caution">
    <text evidence="4">The sequence shown here is derived from an EMBL/GenBank/DDBJ whole genome shotgun (WGS) entry which is preliminary data.</text>
</comment>
<dbReference type="EMBL" id="SLXP01000001">
    <property type="protein sequence ID" value="TCP43939.1"/>
    <property type="molecule type" value="Genomic_DNA"/>
</dbReference>
<dbReference type="AlphaFoldDB" id="A0A4R2Q615"/>
<proteinExistence type="predicted"/>
<feature type="domain" description="Phage capsid-like C-terminal" evidence="3">
    <location>
        <begin position="148"/>
        <end position="425"/>
    </location>
</feature>
<dbReference type="Proteomes" id="UP000294835">
    <property type="component" value="Unassembled WGS sequence"/>
</dbReference>
<evidence type="ECO:0000313" key="4">
    <source>
        <dbReference type="EMBL" id="TCP43939.1"/>
    </source>
</evidence>
<sequence>MSKIKELREEAKRLETEARSKLDAAGAEKDADKAAAFEAEFDSLMDRRDSLVKQADRLERSDEARREMEEIEERGAREARESRRPTAASDSFAPGAHADSDEYREAFRDMLAAGGDLSAIPQEARDMLRANFAKIDQRAQAGATGATGGFTVPTTLAREINIAMAAYGPMWDEDVATVMVTGDGAPIVLPKIDDTAGETAAHTEGNSLADDGSGDVTVTKEDLLAYTRATPWITWSFELAQDSGFSWEAILARLIAKRAGRKANTELTVGTGVGQPLGFMTASVEGKLAASNSALTFDEVIDLFHSVDPAYRMGPKVGFQMHDQTVKHVRKLKNANGDYIWSDGDVTRGVPPTLLGKPARFNQAMDQIGASKKPIAFGDFGEFYVRKVGSPMIGIAREKFFPNLGIAGVVRYDGGIGTPGAIKHLATPA</sequence>
<evidence type="ECO:0000259" key="3">
    <source>
        <dbReference type="Pfam" id="PF05065"/>
    </source>
</evidence>
<dbReference type="SUPFAM" id="SSF56563">
    <property type="entry name" value="Major capsid protein gp5"/>
    <property type="match status" value="1"/>
</dbReference>
<feature type="compositionally biased region" description="Basic and acidic residues" evidence="2">
    <location>
        <begin position="55"/>
        <end position="84"/>
    </location>
</feature>
<reference evidence="4 5" key="1">
    <citation type="submission" date="2019-03" db="EMBL/GenBank/DDBJ databases">
        <title>Genomic Encyclopedia of Type Strains, Phase IV (KMG-IV): sequencing the most valuable type-strain genomes for metagenomic binning, comparative biology and taxonomic classification.</title>
        <authorList>
            <person name="Goeker M."/>
        </authorList>
    </citation>
    <scope>NUCLEOTIDE SEQUENCE [LARGE SCALE GENOMIC DNA]</scope>
    <source>
        <strain evidence="4 5">DSM 18063</strain>
    </source>
</reference>
<organism evidence="4 5">
    <name type="scientific">Rhodovulum marinum</name>
    <dbReference type="NCBI Taxonomy" id="320662"/>
    <lineage>
        <taxon>Bacteria</taxon>
        <taxon>Pseudomonadati</taxon>
        <taxon>Pseudomonadota</taxon>
        <taxon>Alphaproteobacteria</taxon>
        <taxon>Rhodobacterales</taxon>
        <taxon>Paracoccaceae</taxon>
        <taxon>Rhodovulum</taxon>
    </lineage>
</organism>
<dbReference type="InterPro" id="IPR024455">
    <property type="entry name" value="Phage_capsid"/>
</dbReference>
<gene>
    <name evidence="4" type="ORF">EV662_10122</name>
</gene>